<name>A0A1X7HGA4_9BACL</name>
<dbReference type="InterPro" id="IPR048844">
    <property type="entry name" value="LpdD_chaperone-like"/>
</dbReference>
<gene>
    <name evidence="2" type="ORF">SAMN05661091_3330</name>
</gene>
<proteinExistence type="predicted"/>
<dbReference type="Pfam" id="PF21758">
    <property type="entry name" value="PAC_bac"/>
    <property type="match status" value="1"/>
</dbReference>
<dbReference type="EMBL" id="LT840184">
    <property type="protein sequence ID" value="SMF86217.1"/>
    <property type="molecule type" value="Genomic_DNA"/>
</dbReference>
<evidence type="ECO:0000259" key="1">
    <source>
        <dbReference type="Pfam" id="PF21758"/>
    </source>
</evidence>
<feature type="domain" description="Prenylated flavin chaperone LpdD-like" evidence="1">
    <location>
        <begin position="8"/>
        <end position="109"/>
    </location>
</feature>
<protein>
    <recommendedName>
        <fullName evidence="1">Prenylated flavin chaperone LpdD-like domain-containing protein</fullName>
    </recommendedName>
</protein>
<dbReference type="RefSeq" id="WP_208914199.1">
    <property type="nucleotide sequence ID" value="NZ_LT840184.1"/>
</dbReference>
<dbReference type="AlphaFoldDB" id="A0A1X7HGA4"/>
<organism evidence="2 3">
    <name type="scientific">Paenibacillus uliginis N3/975</name>
    <dbReference type="NCBI Taxonomy" id="1313296"/>
    <lineage>
        <taxon>Bacteria</taxon>
        <taxon>Bacillati</taxon>
        <taxon>Bacillota</taxon>
        <taxon>Bacilli</taxon>
        <taxon>Bacillales</taxon>
        <taxon>Paenibacillaceae</taxon>
        <taxon>Paenibacillus</taxon>
    </lineage>
</organism>
<reference evidence="2 3" key="1">
    <citation type="submission" date="2017-04" db="EMBL/GenBank/DDBJ databases">
        <authorList>
            <person name="Afonso C.L."/>
            <person name="Miller P.J."/>
            <person name="Scott M.A."/>
            <person name="Spackman E."/>
            <person name="Goraichik I."/>
            <person name="Dimitrov K.M."/>
            <person name="Suarez D.L."/>
            <person name="Swayne D.E."/>
        </authorList>
    </citation>
    <scope>NUCLEOTIDE SEQUENCE [LARGE SCALE GENOMIC DNA]</scope>
    <source>
        <strain evidence="2 3">N3/975</strain>
    </source>
</reference>
<dbReference type="Proteomes" id="UP000192940">
    <property type="component" value="Chromosome I"/>
</dbReference>
<dbReference type="STRING" id="1313296.SAMN05661091_3330"/>
<evidence type="ECO:0000313" key="2">
    <source>
        <dbReference type="EMBL" id="SMF86217.1"/>
    </source>
</evidence>
<sequence>MTKSFEEALTLEEIEIGRDTLIIIKGGDAHIGAVSIAYLTCHDPVTIDVETTSVPGHKEHLLSERFARHIAMQLLRTVTVVIGIHFDGLQRDEIDMIVRTTENMLEAYLAGKIRADFE</sequence>
<accession>A0A1X7HGA4</accession>
<evidence type="ECO:0000313" key="3">
    <source>
        <dbReference type="Proteomes" id="UP000192940"/>
    </source>
</evidence>
<keyword evidence="3" id="KW-1185">Reference proteome</keyword>